<gene>
    <name evidence="9" type="ORF">THII_1245</name>
</gene>
<evidence type="ECO:0000313" key="10">
    <source>
        <dbReference type="Proteomes" id="UP000031623"/>
    </source>
</evidence>
<comment type="similarity">
    <text evidence="1">Belongs to the RecJ family.</text>
</comment>
<dbReference type="HOGENOM" id="CLU_009736_5_1_6"/>
<dbReference type="InterPro" id="IPR003156">
    <property type="entry name" value="DHHA1_dom"/>
</dbReference>
<dbReference type="STRING" id="40754.THII_1245"/>
<evidence type="ECO:0000313" key="9">
    <source>
        <dbReference type="EMBL" id="BAP55542.1"/>
    </source>
</evidence>
<dbReference type="InterPro" id="IPR004610">
    <property type="entry name" value="RecJ"/>
</dbReference>
<dbReference type="GO" id="GO:0008409">
    <property type="term" value="F:5'-3' exonuclease activity"/>
    <property type="evidence" value="ECO:0007669"/>
    <property type="project" value="InterPro"/>
</dbReference>
<keyword evidence="10" id="KW-1185">Reference proteome</keyword>
<dbReference type="Pfam" id="PF02272">
    <property type="entry name" value="DHHA1"/>
    <property type="match status" value="1"/>
</dbReference>
<dbReference type="SUPFAM" id="SSF64182">
    <property type="entry name" value="DHH phosphoesterases"/>
    <property type="match status" value="1"/>
</dbReference>
<dbReference type="KEGG" id="tig:THII_1245"/>
<dbReference type="InterPro" id="IPR038763">
    <property type="entry name" value="DHH_sf"/>
</dbReference>
<dbReference type="Gene3D" id="3.10.310.30">
    <property type="match status" value="1"/>
</dbReference>
<dbReference type="Proteomes" id="UP000031623">
    <property type="component" value="Chromosome"/>
</dbReference>
<dbReference type="GO" id="GO:0006310">
    <property type="term" value="P:DNA recombination"/>
    <property type="evidence" value="ECO:0007669"/>
    <property type="project" value="InterPro"/>
</dbReference>
<dbReference type="Pfam" id="PF01368">
    <property type="entry name" value="DHH"/>
    <property type="match status" value="1"/>
</dbReference>
<sequence>MNKIIKRRPLPENINLPDHFHPVLRRVLAARQVSVATELDYGLQNLLPYTSLLGIETAVDLLRDALIHQARILIIADYDADGATSCAVAMKALRQMGAQKVGFLVPHREKHGYGLTPEIVELAVTDSWLVNTAPGNAPDLLVTVDNGISSRDAVAIAKRYGMKVLITDHHSAPAQLPEADAIVNPNQPGDSFPSKSLCGVGVIFYVMMALRARLRDSGWFATQGITEPNLAQLLDLVALGTVADVVSLDYNNRILIEQGLRRIRANRCCPGILALIQVAGRDQTHLVASDLAFYLGPRLNAAGRMDDMSHGIVCLLSEEDASAGLHAQLLQNFNQERCGEEAKMQQEALVMIESLGDFQQLPVGLCLLDEQWHQGVVGILAARIKDRLHRPVIIFTRDKDEQIRGSGRSVPGVHIRDILASIAVQHPQMITRFGGHAMAAGITIPHCQFNAFQHQFDQAVRQHLAVEQLQGVILSDGALSPEDLNLELAEQLRTLTPWGHHFPEPIFDGEFELLTYRILKDKHLKMQVRLGKGKQTIEVIAFNSVNTHWPSQVNYIQLAYKLDVNHFRGFKNLQLRAEYVAVLG</sequence>
<keyword evidence="4" id="KW-0378">Hydrolase</keyword>
<name>A0A090AJ60_9GAMM</name>
<organism evidence="9 10">
    <name type="scientific">Thioploca ingrica</name>
    <dbReference type="NCBI Taxonomy" id="40754"/>
    <lineage>
        <taxon>Bacteria</taxon>
        <taxon>Pseudomonadati</taxon>
        <taxon>Pseudomonadota</taxon>
        <taxon>Gammaproteobacteria</taxon>
        <taxon>Thiotrichales</taxon>
        <taxon>Thiotrichaceae</taxon>
        <taxon>Thioploca</taxon>
    </lineage>
</organism>
<dbReference type="NCBIfam" id="TIGR00644">
    <property type="entry name" value="recJ"/>
    <property type="match status" value="1"/>
</dbReference>
<dbReference type="Gene3D" id="3.90.1640.30">
    <property type="match status" value="1"/>
</dbReference>
<dbReference type="GO" id="GO:0006281">
    <property type="term" value="P:DNA repair"/>
    <property type="evidence" value="ECO:0007669"/>
    <property type="project" value="InterPro"/>
</dbReference>
<evidence type="ECO:0000256" key="3">
    <source>
        <dbReference type="ARBA" id="ARBA00022722"/>
    </source>
</evidence>
<dbReference type="PANTHER" id="PTHR30255:SF2">
    <property type="entry name" value="SINGLE-STRANDED-DNA-SPECIFIC EXONUCLEASE RECJ"/>
    <property type="match status" value="1"/>
</dbReference>
<feature type="domain" description="DHHA1" evidence="7">
    <location>
        <begin position="368"/>
        <end position="461"/>
    </location>
</feature>
<feature type="domain" description="RecJ OB" evidence="8">
    <location>
        <begin position="476"/>
        <end position="578"/>
    </location>
</feature>
<evidence type="ECO:0000256" key="1">
    <source>
        <dbReference type="ARBA" id="ARBA00005915"/>
    </source>
</evidence>
<dbReference type="AlphaFoldDB" id="A0A090AJ60"/>
<protein>
    <recommendedName>
        <fullName evidence="2">Single-stranded-DNA-specific exonuclease RecJ</fullName>
    </recommendedName>
</protein>
<evidence type="ECO:0000259" key="6">
    <source>
        <dbReference type="Pfam" id="PF01368"/>
    </source>
</evidence>
<dbReference type="PANTHER" id="PTHR30255">
    <property type="entry name" value="SINGLE-STRANDED-DNA-SPECIFIC EXONUCLEASE RECJ"/>
    <property type="match status" value="1"/>
</dbReference>
<dbReference type="CDD" id="cd06223">
    <property type="entry name" value="PRTases_typeI"/>
    <property type="match status" value="1"/>
</dbReference>
<dbReference type="Pfam" id="PF17768">
    <property type="entry name" value="RecJ_OB"/>
    <property type="match status" value="1"/>
</dbReference>
<dbReference type="InterPro" id="IPR041122">
    <property type="entry name" value="RecJ_OB"/>
</dbReference>
<evidence type="ECO:0000256" key="4">
    <source>
        <dbReference type="ARBA" id="ARBA00022801"/>
    </source>
</evidence>
<accession>A0A090AJ60</accession>
<dbReference type="FunFam" id="3.90.1640.30:FF:000001">
    <property type="entry name" value="Single-stranded-DNA-specific exonuclease RecJ"/>
    <property type="match status" value="1"/>
</dbReference>
<evidence type="ECO:0000259" key="7">
    <source>
        <dbReference type="Pfam" id="PF02272"/>
    </source>
</evidence>
<dbReference type="GO" id="GO:0003676">
    <property type="term" value="F:nucleic acid binding"/>
    <property type="evidence" value="ECO:0007669"/>
    <property type="project" value="InterPro"/>
</dbReference>
<keyword evidence="3" id="KW-0540">Nuclease</keyword>
<keyword evidence="5 9" id="KW-0269">Exonuclease</keyword>
<dbReference type="OrthoDB" id="9809852at2"/>
<evidence type="ECO:0000256" key="5">
    <source>
        <dbReference type="ARBA" id="ARBA00022839"/>
    </source>
</evidence>
<dbReference type="InterPro" id="IPR051673">
    <property type="entry name" value="SSDNA_exonuclease_RecJ"/>
</dbReference>
<evidence type="ECO:0000256" key="2">
    <source>
        <dbReference type="ARBA" id="ARBA00019841"/>
    </source>
</evidence>
<dbReference type="EMBL" id="AP014633">
    <property type="protein sequence ID" value="BAP55542.1"/>
    <property type="molecule type" value="Genomic_DNA"/>
</dbReference>
<evidence type="ECO:0000259" key="8">
    <source>
        <dbReference type="Pfam" id="PF17768"/>
    </source>
</evidence>
<feature type="domain" description="DDH" evidence="6">
    <location>
        <begin position="71"/>
        <end position="241"/>
    </location>
</feature>
<reference evidence="9" key="1">
    <citation type="journal article" date="2014" name="ISME J.">
        <title>Ecophysiology of Thioploca ingrica as revealed by the complete genome sequence supplemented with proteomic evidence.</title>
        <authorList>
            <person name="Kojima H."/>
            <person name="Ogura Y."/>
            <person name="Yamamoto N."/>
            <person name="Togashi T."/>
            <person name="Mori H."/>
            <person name="Watanabe T."/>
            <person name="Nemoto F."/>
            <person name="Kurokawa K."/>
            <person name="Hayashi T."/>
            <person name="Fukui M."/>
        </authorList>
    </citation>
    <scope>NUCLEOTIDE SEQUENCE [LARGE SCALE GENOMIC DNA]</scope>
</reference>
<proteinExistence type="inferred from homology"/>
<dbReference type="InterPro" id="IPR000836">
    <property type="entry name" value="PRTase_dom"/>
</dbReference>
<dbReference type="InterPro" id="IPR001667">
    <property type="entry name" value="DDH_dom"/>
</dbReference>